<protein>
    <submittedName>
        <fullName evidence="2">Uncharacterized protein</fullName>
    </submittedName>
</protein>
<evidence type="ECO:0000313" key="3">
    <source>
        <dbReference type="EMBL" id="RUO18532.1"/>
    </source>
</evidence>
<reference evidence="2 4" key="2">
    <citation type="submission" date="2018-06" db="EMBL/GenBank/DDBJ databases">
        <title>Genomic Encyclopedia of Type Strains, Phase III (KMG-III): the genomes of soil and plant-associated and newly described type strains.</title>
        <authorList>
            <person name="Whitman W."/>
        </authorList>
    </citation>
    <scope>NUCLEOTIDE SEQUENCE [LARGE SCALE GENOMIC DNA]</scope>
    <source>
        <strain evidence="2 4">CGMCC 1.15366</strain>
    </source>
</reference>
<dbReference type="EMBL" id="PIPK01000019">
    <property type="protein sequence ID" value="RUO18532.1"/>
    <property type="molecule type" value="Genomic_DNA"/>
</dbReference>
<evidence type="ECO:0000313" key="4">
    <source>
        <dbReference type="Proteomes" id="UP000249203"/>
    </source>
</evidence>
<name>A0A327WRH6_9GAMM</name>
<evidence type="ECO:0000313" key="5">
    <source>
        <dbReference type="Proteomes" id="UP000287865"/>
    </source>
</evidence>
<dbReference type="Proteomes" id="UP000287865">
    <property type="component" value="Unassembled WGS sequence"/>
</dbReference>
<proteinExistence type="predicted"/>
<feature type="chain" id="PRO_5016438391" evidence="1">
    <location>
        <begin position="25"/>
        <end position="616"/>
    </location>
</feature>
<feature type="signal peptide" evidence="1">
    <location>
        <begin position="1"/>
        <end position="24"/>
    </location>
</feature>
<comment type="caution">
    <text evidence="2">The sequence shown here is derived from an EMBL/GenBank/DDBJ whole genome shotgun (WGS) entry which is preliminary data.</text>
</comment>
<reference evidence="3 5" key="1">
    <citation type="journal article" date="2018" name="Front. Microbiol.">
        <title>Genome-Based Analysis Reveals the Taxonomy and Diversity of the Family Idiomarinaceae.</title>
        <authorList>
            <person name="Liu Y."/>
            <person name="Lai Q."/>
            <person name="Shao Z."/>
        </authorList>
    </citation>
    <scope>NUCLEOTIDE SEQUENCE [LARGE SCALE GENOMIC DNA]</scope>
    <source>
        <strain evidence="3 5">CF12-14</strain>
    </source>
</reference>
<keyword evidence="1" id="KW-0732">Signal</keyword>
<sequence length="616" mass="69559">MKLTCIGILVASTSLAFASGTAFAHPSGDDMTQSSNQENPEYVWQQADVMQIENRRVRNWLWRLQGNLNREHERRQEWIDGPAQDPDFVVHSQDSHEILTDYVSPEAMADAFLNSLQVLSSAQDHSSWMIYWGFDLPFDYELQLPYAQLRNDQRIAMPMVPGLTDGPDQTVDIQRFSPLFQLRSRPQQREREVASLGGQFQADLPLGVYNVDFTEQDLNKTQRVGGYLMTLTDLEPSRFSVHIQRDPDYAGEPLAPLRDGDLRGLGKTADGRLVEQIASTRFNAAYLATLNDWINARIADAIAADAEQPIDLDVWEQQLQALESSLNYASEDVLQEGVTVTYATFGYMQAGRITLLQYPETPQRVQRELSIPVQFWSSRWPHPLKAFDELPITAPAGPVYDGHWELEELPEEAMAEALLSNFTTHLDDFSKAETEQLEEIAFKYPSVMTDLLTSAQRIGAPQLESVQFFDQDGEPLAAPDSDDAVSVDTGKLLYRPYEFERWPYRVTLTLPVTRVDGFQRERFQLDALPTGVYVQGNRLVMADSAVPDGSALVVGDDHGVLKLMARSTVSLESDPQQAYEAALYYGEPRWVEVWSKQDVSEHIVEITVDLQGPMQL</sequence>
<accession>A0A327WRH6</accession>
<dbReference type="RefSeq" id="WP_111570469.1">
    <property type="nucleotide sequence ID" value="NZ_PIPK01000019.1"/>
</dbReference>
<dbReference type="Proteomes" id="UP000249203">
    <property type="component" value="Unassembled WGS sequence"/>
</dbReference>
<dbReference type="AlphaFoldDB" id="A0A327WRH6"/>
<organism evidence="2 4">
    <name type="scientific">Aliidiomarina maris</name>
    <dbReference type="NCBI Taxonomy" id="531312"/>
    <lineage>
        <taxon>Bacteria</taxon>
        <taxon>Pseudomonadati</taxon>
        <taxon>Pseudomonadota</taxon>
        <taxon>Gammaproteobacteria</taxon>
        <taxon>Alteromonadales</taxon>
        <taxon>Idiomarinaceae</taxon>
        <taxon>Aliidiomarina</taxon>
    </lineage>
</organism>
<keyword evidence="5" id="KW-1185">Reference proteome</keyword>
<evidence type="ECO:0000313" key="2">
    <source>
        <dbReference type="EMBL" id="RAJ93276.1"/>
    </source>
</evidence>
<dbReference type="EMBL" id="QLMD01000020">
    <property type="protein sequence ID" value="RAJ93276.1"/>
    <property type="molecule type" value="Genomic_DNA"/>
</dbReference>
<evidence type="ECO:0000256" key="1">
    <source>
        <dbReference type="SAM" id="SignalP"/>
    </source>
</evidence>
<gene>
    <name evidence="2" type="ORF">B0I24_1203</name>
    <name evidence="3" type="ORF">CWE07_13615</name>
</gene>